<dbReference type="AlphaFoldDB" id="A0A244CTM5"/>
<dbReference type="SUPFAM" id="SSF56935">
    <property type="entry name" value="Porins"/>
    <property type="match status" value="1"/>
</dbReference>
<dbReference type="Pfam" id="PF07715">
    <property type="entry name" value="Plug"/>
    <property type="match status" value="1"/>
</dbReference>
<evidence type="ECO:0000256" key="1">
    <source>
        <dbReference type="ARBA" id="ARBA00004571"/>
    </source>
</evidence>
<comment type="caution">
    <text evidence="16">The sequence shown here is derived from an EMBL/GenBank/DDBJ whole genome shotgun (WGS) entry which is preliminary data.</text>
</comment>
<evidence type="ECO:0008006" key="18">
    <source>
        <dbReference type="Google" id="ProtNLM"/>
    </source>
</evidence>
<dbReference type="Pfam" id="PF00593">
    <property type="entry name" value="TonB_dep_Rec_b-barrel"/>
    <property type="match status" value="1"/>
</dbReference>
<accession>A0A244CTM5</accession>
<dbReference type="PROSITE" id="PS52016">
    <property type="entry name" value="TONB_DEPENDENT_REC_3"/>
    <property type="match status" value="1"/>
</dbReference>
<gene>
    <name evidence="16" type="ORF">B1199_01280</name>
</gene>
<feature type="short sequence motif" description="TonB C-terminal box" evidence="11">
    <location>
        <begin position="654"/>
        <end position="671"/>
    </location>
</feature>
<evidence type="ECO:0000256" key="2">
    <source>
        <dbReference type="ARBA" id="ARBA00009810"/>
    </source>
</evidence>
<comment type="subcellular location">
    <subcellularLocation>
        <location evidence="1 10">Cell outer membrane</location>
        <topology evidence="1 10">Multi-pass membrane protein</topology>
    </subcellularLocation>
</comment>
<feature type="domain" description="TonB-dependent receptor plug" evidence="15">
    <location>
        <begin position="52"/>
        <end position="147"/>
    </location>
</feature>
<dbReference type="GO" id="GO:0044718">
    <property type="term" value="P:siderophore transmembrane transport"/>
    <property type="evidence" value="ECO:0007669"/>
    <property type="project" value="TreeGrafter"/>
</dbReference>
<reference evidence="16 17" key="1">
    <citation type="submission" date="2017-02" db="EMBL/GenBank/DDBJ databases">
        <title>Pseudoalteromonas ulvae TC14 Genome.</title>
        <authorList>
            <person name="Molmeret M."/>
        </authorList>
    </citation>
    <scope>NUCLEOTIDE SEQUENCE [LARGE SCALE GENOMIC DNA]</scope>
    <source>
        <strain evidence="16">TC14</strain>
    </source>
</reference>
<keyword evidence="4 10" id="KW-1134">Transmembrane beta strand</keyword>
<dbReference type="PROSITE" id="PS01156">
    <property type="entry name" value="TONB_DEPENDENT_REC_2"/>
    <property type="match status" value="1"/>
</dbReference>
<evidence type="ECO:0000259" key="15">
    <source>
        <dbReference type="Pfam" id="PF07715"/>
    </source>
</evidence>
<dbReference type="InterPro" id="IPR039426">
    <property type="entry name" value="TonB-dep_rcpt-like"/>
</dbReference>
<evidence type="ECO:0000256" key="7">
    <source>
        <dbReference type="ARBA" id="ARBA00023077"/>
    </source>
</evidence>
<dbReference type="GO" id="GO:0009279">
    <property type="term" value="C:cell outer membrane"/>
    <property type="evidence" value="ECO:0007669"/>
    <property type="project" value="UniProtKB-SubCell"/>
</dbReference>
<dbReference type="OrthoDB" id="9760494at2"/>
<evidence type="ECO:0000313" key="16">
    <source>
        <dbReference type="EMBL" id="OUL58944.1"/>
    </source>
</evidence>
<keyword evidence="5 10" id="KW-0812">Transmembrane</keyword>
<organism evidence="16 17">
    <name type="scientific">Pseudoalteromonas ulvae</name>
    <dbReference type="NCBI Taxonomy" id="107327"/>
    <lineage>
        <taxon>Bacteria</taxon>
        <taxon>Pseudomonadati</taxon>
        <taxon>Pseudomonadota</taxon>
        <taxon>Gammaproteobacteria</taxon>
        <taxon>Alteromonadales</taxon>
        <taxon>Pseudoalteromonadaceae</taxon>
        <taxon>Pseudoalteromonas</taxon>
    </lineage>
</organism>
<dbReference type="RefSeq" id="WP_086742320.1">
    <property type="nucleotide sequence ID" value="NZ_MWPV01000001.1"/>
</dbReference>
<evidence type="ECO:0000256" key="6">
    <source>
        <dbReference type="ARBA" id="ARBA00022729"/>
    </source>
</evidence>
<evidence type="ECO:0000256" key="11">
    <source>
        <dbReference type="PROSITE-ProRule" id="PRU10144"/>
    </source>
</evidence>
<dbReference type="PANTHER" id="PTHR30069:SF41">
    <property type="entry name" value="HEME_HEMOPEXIN UTILIZATION PROTEIN C"/>
    <property type="match status" value="1"/>
</dbReference>
<evidence type="ECO:0000256" key="9">
    <source>
        <dbReference type="ARBA" id="ARBA00023237"/>
    </source>
</evidence>
<feature type="chain" id="PRO_5013100156" description="TonB-dependent receptor" evidence="13">
    <location>
        <begin position="27"/>
        <end position="671"/>
    </location>
</feature>
<dbReference type="Proteomes" id="UP000194841">
    <property type="component" value="Unassembled WGS sequence"/>
</dbReference>
<name>A0A244CTM5_PSEDV</name>
<protein>
    <recommendedName>
        <fullName evidence="18">TonB-dependent receptor</fullName>
    </recommendedName>
</protein>
<keyword evidence="17" id="KW-1185">Reference proteome</keyword>
<dbReference type="InterPro" id="IPR010917">
    <property type="entry name" value="TonB_rcpt_CS"/>
</dbReference>
<evidence type="ECO:0000259" key="14">
    <source>
        <dbReference type="Pfam" id="PF00593"/>
    </source>
</evidence>
<comment type="similarity">
    <text evidence="2 10 12">Belongs to the TonB-dependent receptor family.</text>
</comment>
<dbReference type="InterPro" id="IPR012910">
    <property type="entry name" value="Plug_dom"/>
</dbReference>
<keyword evidence="9 10" id="KW-0998">Cell outer membrane</keyword>
<dbReference type="GO" id="GO:0015344">
    <property type="term" value="F:siderophore uptake transmembrane transporter activity"/>
    <property type="evidence" value="ECO:0007669"/>
    <property type="project" value="TreeGrafter"/>
</dbReference>
<dbReference type="EMBL" id="MWPV01000001">
    <property type="protein sequence ID" value="OUL58944.1"/>
    <property type="molecule type" value="Genomic_DNA"/>
</dbReference>
<evidence type="ECO:0000313" key="17">
    <source>
        <dbReference type="Proteomes" id="UP000194841"/>
    </source>
</evidence>
<evidence type="ECO:0000256" key="8">
    <source>
        <dbReference type="ARBA" id="ARBA00023136"/>
    </source>
</evidence>
<keyword evidence="7 12" id="KW-0798">TonB box</keyword>
<feature type="domain" description="TonB-dependent receptor-like beta-barrel" evidence="14">
    <location>
        <begin position="235"/>
        <end position="634"/>
    </location>
</feature>
<dbReference type="InterPro" id="IPR036942">
    <property type="entry name" value="Beta-barrel_TonB_sf"/>
</dbReference>
<evidence type="ECO:0000256" key="5">
    <source>
        <dbReference type="ARBA" id="ARBA00022692"/>
    </source>
</evidence>
<dbReference type="InterPro" id="IPR000531">
    <property type="entry name" value="Beta-barrel_TonB"/>
</dbReference>
<proteinExistence type="inferred from homology"/>
<evidence type="ECO:0000256" key="10">
    <source>
        <dbReference type="PROSITE-ProRule" id="PRU01360"/>
    </source>
</evidence>
<keyword evidence="8 10" id="KW-0472">Membrane</keyword>
<evidence type="ECO:0000256" key="13">
    <source>
        <dbReference type="SAM" id="SignalP"/>
    </source>
</evidence>
<keyword evidence="3 10" id="KW-0813">Transport</keyword>
<dbReference type="PANTHER" id="PTHR30069">
    <property type="entry name" value="TONB-DEPENDENT OUTER MEMBRANE RECEPTOR"/>
    <property type="match status" value="1"/>
</dbReference>
<keyword evidence="6 13" id="KW-0732">Signal</keyword>
<sequence length="671" mass="74384">MQSGFTPTLCTTAIVLALGFVSPHIAAQDKGSARNKMEVIEVHGVVSDADMIVDQNNLEKIQANDLADIFRSLPEVSVGGSNPIAQKIYIRGIEDTMLNVSIDGALQSGYLFHHQGRLALEPELIKQVDVVAGAGDATSGSGALGGALRFTTKQADDLLKADENFGALVKLGYYSNSEGFKASSTFYGRFNTDWTGLLTLAKRDTDDMTDGRGNTLDYTASEQEVGFAKLNGQLTQSQAISISHDVRQDDGTRLLRAHWHLSRKNPAVPQQSQRETTTLNYDWSPQENPLFDVSLNVYDTKNYIEHTHEGENGTRNIYHAVFESTGFDLKNTAQLDAHKIIVGLDYRTDDAKLEDIGTVYDLEGKESGSVIGLYAQDYFQLTDALQLSYGVRFDDYSLEDDRGVKFDSNGFNPNLNVSYQFNDNLSLYSGFAQALRGQKVKELFVLGYYENDANLSEEIAKNYEVGFKYIGDALVLTGDVFVSYIDDAVSTSKNNEQIESSILTNVGDIKNDGFNLSARYHFDLFSASLAFGRSQPKWESHINEHLTGSPLTDQDWSIGTTSGDTWTAALHYSPMSDLEMTWQARIVSRLTETGVNVWDNSQLPEKPGYAVHDLQAKWYPFSDESFTVNAAIKNMFDKYYFDHASYGSLGPIDTGIAEAGRDVRITLAWQF</sequence>
<dbReference type="InterPro" id="IPR037066">
    <property type="entry name" value="Plug_dom_sf"/>
</dbReference>
<evidence type="ECO:0000256" key="3">
    <source>
        <dbReference type="ARBA" id="ARBA00022448"/>
    </source>
</evidence>
<evidence type="ECO:0000256" key="12">
    <source>
        <dbReference type="RuleBase" id="RU003357"/>
    </source>
</evidence>
<dbReference type="Gene3D" id="2.170.130.10">
    <property type="entry name" value="TonB-dependent receptor, plug domain"/>
    <property type="match status" value="1"/>
</dbReference>
<dbReference type="Gene3D" id="2.40.170.20">
    <property type="entry name" value="TonB-dependent receptor, beta-barrel domain"/>
    <property type="match status" value="1"/>
</dbReference>
<evidence type="ECO:0000256" key="4">
    <source>
        <dbReference type="ARBA" id="ARBA00022452"/>
    </source>
</evidence>
<dbReference type="CDD" id="cd01347">
    <property type="entry name" value="ligand_gated_channel"/>
    <property type="match status" value="1"/>
</dbReference>
<feature type="signal peptide" evidence="13">
    <location>
        <begin position="1"/>
        <end position="26"/>
    </location>
</feature>